<dbReference type="PANTHER" id="PTHR45734">
    <property type="entry name" value="TENSIN"/>
    <property type="match status" value="1"/>
</dbReference>
<dbReference type="Gene3D" id="3.30.505.10">
    <property type="entry name" value="SH2 domain"/>
    <property type="match status" value="1"/>
</dbReference>
<dbReference type="PROSITE" id="PS50081">
    <property type="entry name" value="ZF_DAG_PE_2"/>
    <property type="match status" value="1"/>
</dbReference>
<dbReference type="SUPFAM" id="SSF49562">
    <property type="entry name" value="C2 domain (Calcium/lipid-binding domain, CaLB)"/>
    <property type="match status" value="1"/>
</dbReference>
<feature type="domain" description="SH2" evidence="11">
    <location>
        <begin position="734"/>
        <end position="849"/>
    </location>
</feature>
<dbReference type="Gene3D" id="2.30.29.30">
    <property type="entry name" value="Pleckstrin-homology domain (PH domain)/Phosphotyrosine-binding domain (PTB)"/>
    <property type="match status" value="1"/>
</dbReference>
<dbReference type="PROSITE" id="PS50001">
    <property type="entry name" value="SH2"/>
    <property type="match status" value="1"/>
</dbReference>
<dbReference type="PROSITE" id="PS00383">
    <property type="entry name" value="TYR_PHOSPHATASE_1"/>
    <property type="match status" value="1"/>
</dbReference>
<dbReference type="GO" id="GO:0016791">
    <property type="term" value="F:phosphatase activity"/>
    <property type="evidence" value="ECO:0007669"/>
    <property type="project" value="UniProtKB-ARBA"/>
</dbReference>
<dbReference type="AlphaFoldDB" id="A0AAV7JWB9"/>
<sequence>MAQIENCEISCIVEGFICPECHLQFSNPDPLQEHYMAEHVLPTSPIQSPIKIAKSDEFIDDAQVTNIDLNYNPSEMVDFAVLDETNGHMIEAANLHRAGMCCVCHSIIFSVCYICMTCNKACHPKCLTNIGNCELFVSMTEDMRLYEGRDYSLREKREKIGISGIIKRVLSKKTERYTEEGFDLDLTYITERIIAMSFPATGVESVYRNGLRDVAKMLMNKHGENYLVFNLSERRYDISKLNNQVLDFGWPDHLAPSLDRLCSICKSITSWLDSDQRHVAVVHCVGGKGRTGVVVAAYLHYSNICNTPESALDKFAMQRFFNEKHGVNQPSQRRYVYYFADLLAGQLIAHNHPAVITRISLQGIPNCDNKGGCKLFFKFYQNLKPLYTTPVYEANHSLEQLVVPLSPGLILIGDILIKCYNKRNVPGKRDCIFRVQFPSYVIETEQLLFIKSELDDAWKDKRFPDEGHVELTFSHQGDNSIPTNISPITTLTEENSFKSDTYCKFRPNYNAVVPDKGDMRRYSDLTDDELISVYSAVDYNKKSLPVLIEIPARTRNETETTFGTPPEVIPYRGDDLPAQKAEKIDTHNDARNSVAFINKTVKEYKSRMGKKKVEKKDRIPSTLSSIDGEDAVLPDGSQKDVPINFDDIIICKIPDKERCGTLTDTTLEGIDLEGIQKYLEIDQRDWDRRSRKVKNKDAIVYKDNDYKNDEETLKLLRKYEEKQSKLVSETIEDWYKASITREAAVRELIPLPVGSFVIRDSQTVSGGYALSMKVPDSFVLQKSQDTGESLPTNPEDCVRHFLIAPHHRGIRLQGWEEPPFDNLTTFVIQHSNQPMALPCRLRIRSAHPVAPTEPVPRPRGELKNIEIAAKAVYLGGLNIAGKGTKVQMEDVAAKLSTARKSLSILVEIKVSAKEGITITDVNKKAFDSRSFMPNEVTFAAVCTSVKWTGGVQLKESGIEEQFTNSNCFGLVVGIRNQVGHTCLTFADPSPSNISQTIVCYINTHLI</sequence>
<dbReference type="SMART" id="SM00355">
    <property type="entry name" value="ZnF_C2H2"/>
    <property type="match status" value="2"/>
</dbReference>
<gene>
    <name evidence="16" type="ORF">LOD99_3777</name>
</gene>
<dbReference type="EMBL" id="JAKMXF010000288">
    <property type="protein sequence ID" value="KAI6653252.1"/>
    <property type="molecule type" value="Genomic_DNA"/>
</dbReference>
<dbReference type="SMART" id="SM01326">
    <property type="entry name" value="PTEN_C2"/>
    <property type="match status" value="1"/>
</dbReference>
<comment type="similarity">
    <text evidence="3">Belongs to the PTEN phosphatase protein family.</text>
</comment>
<reference evidence="16 17" key="1">
    <citation type="journal article" date="2023" name="BMC Biol.">
        <title>The compact genome of the sponge Oopsacas minuta (Hexactinellida) is lacking key metazoan core genes.</title>
        <authorList>
            <person name="Santini S."/>
            <person name="Schenkelaars Q."/>
            <person name="Jourda C."/>
            <person name="Duchesne M."/>
            <person name="Belahbib H."/>
            <person name="Rocher C."/>
            <person name="Selva M."/>
            <person name="Riesgo A."/>
            <person name="Vervoort M."/>
            <person name="Leys S.P."/>
            <person name="Kodjabachian L."/>
            <person name="Le Bivic A."/>
            <person name="Borchiellini C."/>
            <person name="Claverie J.M."/>
            <person name="Renard E."/>
        </authorList>
    </citation>
    <scope>NUCLEOTIDE SEQUENCE [LARGE SCALE GENOMIC DNA]</scope>
    <source>
        <strain evidence="16">SPO-2</strain>
    </source>
</reference>
<dbReference type="InterPro" id="IPR000980">
    <property type="entry name" value="SH2"/>
</dbReference>
<evidence type="ECO:0000256" key="9">
    <source>
        <dbReference type="ARBA" id="ARBA00023273"/>
    </source>
</evidence>
<dbReference type="Gene3D" id="2.60.40.1110">
    <property type="match status" value="1"/>
</dbReference>
<evidence type="ECO:0000259" key="12">
    <source>
        <dbReference type="PROSITE" id="PS50056"/>
    </source>
</evidence>
<keyword evidence="5" id="KW-0597">Phosphoprotein</keyword>
<dbReference type="InterPro" id="IPR036860">
    <property type="entry name" value="SH2_dom_sf"/>
</dbReference>
<dbReference type="PROSITE" id="PS50056">
    <property type="entry name" value="TYR_PHOSPHATASE_2"/>
    <property type="match status" value="1"/>
</dbReference>
<dbReference type="Pfam" id="PF22785">
    <property type="entry name" value="Tc-R-P"/>
    <property type="match status" value="1"/>
</dbReference>
<dbReference type="PROSITE" id="PS00479">
    <property type="entry name" value="ZF_DAG_PE_1"/>
    <property type="match status" value="1"/>
</dbReference>
<dbReference type="GO" id="GO:0042995">
    <property type="term" value="C:cell projection"/>
    <property type="evidence" value="ECO:0007669"/>
    <property type="project" value="UniProtKB-SubCell"/>
</dbReference>
<dbReference type="Gene3D" id="3.90.190.10">
    <property type="entry name" value="Protein tyrosine phosphatase superfamily"/>
    <property type="match status" value="1"/>
</dbReference>
<proteinExistence type="inferred from homology"/>
<evidence type="ECO:0000256" key="3">
    <source>
        <dbReference type="ARBA" id="ARBA00007881"/>
    </source>
</evidence>
<evidence type="ECO:0000256" key="1">
    <source>
        <dbReference type="ARBA" id="ARBA00004316"/>
    </source>
</evidence>
<dbReference type="InterPro" id="IPR014020">
    <property type="entry name" value="Tensin_C2-dom"/>
</dbReference>
<evidence type="ECO:0000256" key="7">
    <source>
        <dbReference type="ARBA" id="ARBA00022833"/>
    </source>
</evidence>
<dbReference type="InterPro" id="IPR029021">
    <property type="entry name" value="Prot-tyrosine_phosphatase-like"/>
</dbReference>
<dbReference type="GO" id="GO:0005737">
    <property type="term" value="C:cytoplasm"/>
    <property type="evidence" value="ECO:0007669"/>
    <property type="project" value="UniProtKB-SubCell"/>
</dbReference>
<feature type="domain" description="Tyrosine specific protein phosphatases" evidence="12">
    <location>
        <begin position="259"/>
        <end position="319"/>
    </location>
</feature>
<protein>
    <recommendedName>
        <fullName evidence="18">Phosphatidylinositol-3,4,5-trisphosphate 3-phosphatase</fullName>
    </recommendedName>
</protein>
<dbReference type="PANTHER" id="PTHR45734:SF10">
    <property type="entry name" value="BLISTERY, ISOFORM A"/>
    <property type="match status" value="1"/>
</dbReference>
<dbReference type="SUPFAM" id="SSF57889">
    <property type="entry name" value="Cysteine-rich domain"/>
    <property type="match status" value="1"/>
</dbReference>
<dbReference type="InterPro" id="IPR003595">
    <property type="entry name" value="Tyr_Pase_cat"/>
</dbReference>
<evidence type="ECO:0000313" key="16">
    <source>
        <dbReference type="EMBL" id="KAI6653252.1"/>
    </source>
</evidence>
<evidence type="ECO:0000259" key="14">
    <source>
        <dbReference type="PROSITE" id="PS51181"/>
    </source>
</evidence>
<dbReference type="SMART" id="SM00404">
    <property type="entry name" value="PTPc_motif"/>
    <property type="match status" value="1"/>
</dbReference>
<dbReference type="InterPro" id="IPR002219">
    <property type="entry name" value="PKC_DAG/PE"/>
</dbReference>
<keyword evidence="7" id="KW-0862">Zinc</keyword>
<dbReference type="SUPFAM" id="SSF52799">
    <property type="entry name" value="(Phosphotyrosine protein) phosphatases II"/>
    <property type="match status" value="1"/>
</dbReference>
<dbReference type="InterPro" id="IPR051484">
    <property type="entry name" value="Tensin_PTEN_phosphatase"/>
</dbReference>
<dbReference type="InterPro" id="IPR046349">
    <property type="entry name" value="C1-like_sf"/>
</dbReference>
<keyword evidence="17" id="KW-1185">Reference proteome</keyword>
<keyword evidence="9" id="KW-0966">Cell projection</keyword>
<evidence type="ECO:0000259" key="15">
    <source>
        <dbReference type="PROSITE" id="PS51182"/>
    </source>
</evidence>
<evidence type="ECO:0000256" key="2">
    <source>
        <dbReference type="ARBA" id="ARBA00004496"/>
    </source>
</evidence>
<evidence type="ECO:0000313" key="17">
    <source>
        <dbReference type="Proteomes" id="UP001165289"/>
    </source>
</evidence>
<dbReference type="InterPro" id="IPR029023">
    <property type="entry name" value="Tensin_phosphatase"/>
</dbReference>
<dbReference type="InterPro" id="IPR011993">
    <property type="entry name" value="PH-like_dom_sf"/>
</dbReference>
<evidence type="ECO:0000256" key="4">
    <source>
        <dbReference type="ARBA" id="ARBA00022490"/>
    </source>
</evidence>
<keyword evidence="8 10" id="KW-0727">SH2 domain</keyword>
<dbReference type="GO" id="GO:0046872">
    <property type="term" value="F:metal ion binding"/>
    <property type="evidence" value="ECO:0007669"/>
    <property type="project" value="UniProtKB-KW"/>
</dbReference>
<evidence type="ECO:0000256" key="10">
    <source>
        <dbReference type="PROSITE-ProRule" id="PRU00191"/>
    </source>
</evidence>
<evidence type="ECO:0000256" key="8">
    <source>
        <dbReference type="ARBA" id="ARBA00022999"/>
    </source>
</evidence>
<dbReference type="GO" id="GO:0005925">
    <property type="term" value="C:focal adhesion"/>
    <property type="evidence" value="ECO:0007669"/>
    <property type="project" value="TreeGrafter"/>
</dbReference>
<dbReference type="PROSITE" id="PS51181">
    <property type="entry name" value="PPASE_TENSIN"/>
    <property type="match status" value="1"/>
</dbReference>
<evidence type="ECO:0000259" key="11">
    <source>
        <dbReference type="PROSITE" id="PS50001"/>
    </source>
</evidence>
<accession>A0AAV7JWB9</accession>
<keyword evidence="6" id="KW-0479">Metal-binding</keyword>
<dbReference type="CDD" id="cd00029">
    <property type="entry name" value="C1"/>
    <property type="match status" value="1"/>
</dbReference>
<feature type="domain" description="C2 tensin-type" evidence="15">
    <location>
        <begin position="351"/>
        <end position="476"/>
    </location>
</feature>
<feature type="domain" description="Phosphatase tensin-type" evidence="14">
    <location>
        <begin position="175"/>
        <end position="346"/>
    </location>
</feature>
<dbReference type="SUPFAM" id="SSF55550">
    <property type="entry name" value="SH2 domain"/>
    <property type="match status" value="1"/>
</dbReference>
<dbReference type="PROSITE" id="PS00028">
    <property type="entry name" value="ZINC_FINGER_C2H2_1"/>
    <property type="match status" value="1"/>
</dbReference>
<name>A0AAV7JWB9_9METZ</name>
<dbReference type="SMART" id="SM00252">
    <property type="entry name" value="SH2"/>
    <property type="match status" value="1"/>
</dbReference>
<evidence type="ECO:0000259" key="13">
    <source>
        <dbReference type="PROSITE" id="PS50081"/>
    </source>
</evidence>
<keyword evidence="4" id="KW-0963">Cytoplasm</keyword>
<organism evidence="16 17">
    <name type="scientific">Oopsacas minuta</name>
    <dbReference type="NCBI Taxonomy" id="111878"/>
    <lineage>
        <taxon>Eukaryota</taxon>
        <taxon>Metazoa</taxon>
        <taxon>Porifera</taxon>
        <taxon>Hexactinellida</taxon>
        <taxon>Hexasterophora</taxon>
        <taxon>Lyssacinosida</taxon>
        <taxon>Leucopsacidae</taxon>
        <taxon>Oopsacas</taxon>
    </lineage>
</organism>
<dbReference type="Pfam" id="PF10409">
    <property type="entry name" value="PTEN_C2"/>
    <property type="match status" value="1"/>
</dbReference>
<evidence type="ECO:0008006" key="18">
    <source>
        <dbReference type="Google" id="ProtNLM"/>
    </source>
</evidence>
<dbReference type="InterPro" id="IPR035892">
    <property type="entry name" value="C2_domain_sf"/>
</dbReference>
<dbReference type="Pfam" id="PF00017">
    <property type="entry name" value="SH2"/>
    <property type="match status" value="1"/>
</dbReference>
<comment type="caution">
    <text evidence="16">The sequence shown here is derived from an EMBL/GenBank/DDBJ whole genome shotgun (WGS) entry which is preliminary data.</text>
</comment>
<dbReference type="Proteomes" id="UP001165289">
    <property type="component" value="Unassembled WGS sequence"/>
</dbReference>
<evidence type="ECO:0000256" key="5">
    <source>
        <dbReference type="ARBA" id="ARBA00022553"/>
    </source>
</evidence>
<dbReference type="PROSITE" id="PS51182">
    <property type="entry name" value="C2_TENSIN"/>
    <property type="match status" value="1"/>
</dbReference>
<feature type="domain" description="Phorbol-ester/DAG-type" evidence="13">
    <location>
        <begin position="87"/>
        <end position="133"/>
    </location>
</feature>
<dbReference type="InterPro" id="IPR013087">
    <property type="entry name" value="Znf_C2H2_type"/>
</dbReference>
<dbReference type="InterPro" id="IPR000387">
    <property type="entry name" value="Tyr_Pase_dom"/>
</dbReference>
<evidence type="ECO:0000256" key="6">
    <source>
        <dbReference type="ARBA" id="ARBA00022723"/>
    </source>
</evidence>
<dbReference type="CDD" id="cd14508">
    <property type="entry name" value="PTP_tensin"/>
    <property type="match status" value="1"/>
</dbReference>
<comment type="subcellular location">
    <subcellularLocation>
        <location evidence="1">Cell projection</location>
    </subcellularLocation>
    <subcellularLocation>
        <location evidence="2">Cytoplasm</location>
    </subcellularLocation>
</comment>
<dbReference type="InterPro" id="IPR016130">
    <property type="entry name" value="Tyr_Pase_AS"/>
</dbReference>